<keyword evidence="5" id="KW-1185">Reference proteome</keyword>
<feature type="domain" description="Response regulatory" evidence="2">
    <location>
        <begin position="5"/>
        <end position="126"/>
    </location>
</feature>
<dbReference type="EMBL" id="SMJU01000001">
    <property type="protein sequence ID" value="TDB69164.1"/>
    <property type="molecule type" value="Genomic_DNA"/>
</dbReference>
<dbReference type="InterPro" id="IPR001789">
    <property type="entry name" value="Sig_transdc_resp-reg_receiver"/>
</dbReference>
<evidence type="ECO:0000256" key="1">
    <source>
        <dbReference type="PROSITE-ProRule" id="PRU00169"/>
    </source>
</evidence>
<dbReference type="OrthoDB" id="1646880at2"/>
<dbReference type="PANTHER" id="PTHR37299">
    <property type="entry name" value="TRANSCRIPTIONAL REGULATOR-RELATED"/>
    <property type="match status" value="1"/>
</dbReference>
<protein>
    <submittedName>
        <fullName evidence="4">Response regulator transcription factor</fullName>
    </submittedName>
</protein>
<dbReference type="GO" id="GO:0000156">
    <property type="term" value="F:phosphorelay response regulator activity"/>
    <property type="evidence" value="ECO:0007669"/>
    <property type="project" value="InterPro"/>
</dbReference>
<dbReference type="Pfam" id="PF04397">
    <property type="entry name" value="LytTR"/>
    <property type="match status" value="1"/>
</dbReference>
<evidence type="ECO:0000313" key="5">
    <source>
        <dbReference type="Proteomes" id="UP000295706"/>
    </source>
</evidence>
<dbReference type="Gene3D" id="2.40.50.1020">
    <property type="entry name" value="LytTr DNA-binding domain"/>
    <property type="match status" value="1"/>
</dbReference>
<reference evidence="4 5" key="1">
    <citation type="submission" date="2019-02" db="EMBL/GenBank/DDBJ databases">
        <title>Arundinibacter roseus gen. nov., sp. nov., a new member of the family Cytophagaceae.</title>
        <authorList>
            <person name="Szuroczki S."/>
            <person name="Khayer B."/>
            <person name="Sproer C."/>
            <person name="Toumi M."/>
            <person name="Szabo A."/>
            <person name="Felfoldi T."/>
            <person name="Schumann P."/>
            <person name="Toth E."/>
        </authorList>
    </citation>
    <scope>NUCLEOTIDE SEQUENCE [LARGE SCALE GENOMIC DNA]</scope>
    <source>
        <strain evidence="4 5">DMA-k-7a</strain>
    </source>
</reference>
<dbReference type="Pfam" id="PF00072">
    <property type="entry name" value="Response_reg"/>
    <property type="match status" value="1"/>
</dbReference>
<dbReference type="Gene3D" id="3.40.50.2300">
    <property type="match status" value="1"/>
</dbReference>
<dbReference type="AlphaFoldDB" id="A0A4R4KLD5"/>
<accession>A0A4R4KLD5</accession>
<dbReference type="PANTHER" id="PTHR37299:SF1">
    <property type="entry name" value="STAGE 0 SPORULATION PROTEIN A HOMOLOG"/>
    <property type="match status" value="1"/>
</dbReference>
<proteinExistence type="predicted"/>
<dbReference type="SUPFAM" id="SSF52172">
    <property type="entry name" value="CheY-like"/>
    <property type="match status" value="1"/>
</dbReference>
<dbReference type="RefSeq" id="WP_132113987.1">
    <property type="nucleotide sequence ID" value="NZ_SMJU01000001.1"/>
</dbReference>
<dbReference type="SMART" id="SM00448">
    <property type="entry name" value="REC"/>
    <property type="match status" value="1"/>
</dbReference>
<dbReference type="GO" id="GO:0003677">
    <property type="term" value="F:DNA binding"/>
    <property type="evidence" value="ECO:0007669"/>
    <property type="project" value="InterPro"/>
</dbReference>
<feature type="domain" description="HTH LytTR-type" evidence="3">
    <location>
        <begin position="159"/>
        <end position="261"/>
    </location>
</feature>
<dbReference type="InterPro" id="IPR046947">
    <property type="entry name" value="LytR-like"/>
</dbReference>
<dbReference type="PROSITE" id="PS50110">
    <property type="entry name" value="RESPONSE_REGULATORY"/>
    <property type="match status" value="1"/>
</dbReference>
<organism evidence="4 5">
    <name type="scientific">Arundinibacter roseus</name>
    <dbReference type="NCBI Taxonomy" id="2070510"/>
    <lineage>
        <taxon>Bacteria</taxon>
        <taxon>Pseudomonadati</taxon>
        <taxon>Bacteroidota</taxon>
        <taxon>Cytophagia</taxon>
        <taxon>Cytophagales</taxon>
        <taxon>Spirosomataceae</taxon>
        <taxon>Arundinibacter</taxon>
    </lineage>
</organism>
<evidence type="ECO:0000313" key="4">
    <source>
        <dbReference type="EMBL" id="TDB69164.1"/>
    </source>
</evidence>
<evidence type="ECO:0000259" key="2">
    <source>
        <dbReference type="PROSITE" id="PS50110"/>
    </source>
</evidence>
<sequence>MKKLRTIVADDSEPQLKTLCHELEEFCPQVQIVAKTLTLSATYEAIKTFEPDLLVLDVEFHAESGTAFNLIERLQIEGDIQFLLIFVSGHAREKNYATLAADYSALQCLQKPVSPQKLQKAVELAEAWFGYQGNQEVYNQQIKSMMDLLRTKDFRKPFFIKSIRNQWISLDPEEVLYLESDGKQTIFFLTQDRKAIGMESIGDYEYLTENYSFVRIHQSYIVNLDNVSLFHSQERYLKMKNGKIINTSRSGASLLRVRFSQR</sequence>
<name>A0A4R4KLD5_9BACT</name>
<comment type="caution">
    <text evidence="4">The sequence shown here is derived from an EMBL/GenBank/DDBJ whole genome shotgun (WGS) entry which is preliminary data.</text>
</comment>
<dbReference type="SMART" id="SM00850">
    <property type="entry name" value="LytTR"/>
    <property type="match status" value="1"/>
</dbReference>
<dbReference type="InterPro" id="IPR011006">
    <property type="entry name" value="CheY-like_superfamily"/>
</dbReference>
<dbReference type="InterPro" id="IPR007492">
    <property type="entry name" value="LytTR_DNA-bd_dom"/>
</dbReference>
<feature type="modified residue" description="4-aspartylphosphate" evidence="1">
    <location>
        <position position="57"/>
    </location>
</feature>
<evidence type="ECO:0000259" key="3">
    <source>
        <dbReference type="PROSITE" id="PS50930"/>
    </source>
</evidence>
<dbReference type="Proteomes" id="UP000295706">
    <property type="component" value="Unassembled WGS sequence"/>
</dbReference>
<gene>
    <name evidence="4" type="ORF">EZE20_02170</name>
</gene>
<keyword evidence="1" id="KW-0597">Phosphoprotein</keyword>
<dbReference type="PROSITE" id="PS50930">
    <property type="entry name" value="HTH_LYTTR"/>
    <property type="match status" value="1"/>
</dbReference>